<dbReference type="SMART" id="SM00768">
    <property type="entry name" value="X8"/>
    <property type="match status" value="1"/>
</dbReference>
<evidence type="ECO:0000259" key="3">
    <source>
        <dbReference type="SMART" id="SM00327"/>
    </source>
</evidence>
<gene>
    <name evidence="5" type="ORF">NCGR_LOCUS49843</name>
</gene>
<dbReference type="Pfam" id="PF07002">
    <property type="entry name" value="Copine"/>
    <property type="match status" value="1"/>
</dbReference>
<dbReference type="InterPro" id="IPR002035">
    <property type="entry name" value="VWF_A"/>
</dbReference>
<dbReference type="Proteomes" id="UP000604825">
    <property type="component" value="Unassembled WGS sequence"/>
</dbReference>
<dbReference type="Pfam" id="PF07983">
    <property type="entry name" value="X8"/>
    <property type="match status" value="1"/>
</dbReference>
<dbReference type="EMBL" id="CAJGYO010000013">
    <property type="protein sequence ID" value="CAD6266538.1"/>
    <property type="molecule type" value="Genomic_DNA"/>
</dbReference>
<accession>A0A811R9B1</accession>
<dbReference type="SMART" id="SM00327">
    <property type="entry name" value="VWA"/>
    <property type="match status" value="1"/>
</dbReference>
<evidence type="ECO:0000313" key="5">
    <source>
        <dbReference type="EMBL" id="CAD6266538.1"/>
    </source>
</evidence>
<proteinExistence type="predicted"/>
<keyword evidence="6" id="KW-1185">Reference proteome</keyword>
<dbReference type="InterPro" id="IPR012946">
    <property type="entry name" value="X8"/>
</dbReference>
<sequence length="507" mass="54553">MGGVLGALLHRRSSGGRPTAQGQQGTRHRPRGLTRQPSAYDAAAAGGHRRAMLSKKYSYIPDTFTSLDQVAAALREQGLESSNLILGIDFTKSNEWTGKQSFGGQSLHRISDTTPNPYEQAISIIGKTLAPFDEDNLIPCFGFGDATTHDYNVFSFHPDNSPCHGFEEVLACYRKIVTHLRLSGPTSFAPIVEAAVDIVDRSGGQYHVLVIVADGQVTRSVDTGDGDLSPQEKRTVDSIVMASSYPLSIVLVGVGDGPWDDMRRFDDKLPARDFDNFQFVNFTSIVSRPATAQQQESAFALAALMEVPIQYKATMELGILGRSTGNAKRVSPAPPPLPHAQRQSSLTRGASNVGAAAAAPRDDQVCPICLTNAKDLALGCGHMKPEEMASCNVRFLAFFFALTLSVLHTHAAAETLRHRSKTWCVAKLSAEEAALRGNLEFACSESDCGAIQGTGGCARPDEGLLSRASVAMNAYYQARGRNSWNCFFNGTGLITITDPSLGTCKYA</sequence>
<dbReference type="GO" id="GO:0005634">
    <property type="term" value="C:nucleus"/>
    <property type="evidence" value="ECO:0007669"/>
    <property type="project" value="TreeGrafter"/>
</dbReference>
<dbReference type="AlphaFoldDB" id="A0A811R9B1"/>
<dbReference type="PANTHER" id="PTHR45751">
    <property type="entry name" value="COPINE FAMILY PROTEIN 1"/>
    <property type="match status" value="1"/>
</dbReference>
<evidence type="ECO:0000259" key="4">
    <source>
        <dbReference type="SMART" id="SM00768"/>
    </source>
</evidence>
<evidence type="ECO:0000256" key="2">
    <source>
        <dbReference type="SAM" id="MobiDB-lite"/>
    </source>
</evidence>
<dbReference type="InterPro" id="IPR010734">
    <property type="entry name" value="Copine_C"/>
</dbReference>
<dbReference type="InterPro" id="IPR052079">
    <property type="entry name" value="E3_ligase/Copine_domain"/>
</dbReference>
<feature type="region of interest" description="Disordered" evidence="2">
    <location>
        <begin position="10"/>
        <end position="35"/>
    </location>
</feature>
<feature type="region of interest" description="Disordered" evidence="2">
    <location>
        <begin position="325"/>
        <end position="353"/>
    </location>
</feature>
<dbReference type="OrthoDB" id="5855668at2759"/>
<dbReference type="GO" id="GO:0004842">
    <property type="term" value="F:ubiquitin-protein transferase activity"/>
    <property type="evidence" value="ECO:0007669"/>
    <property type="project" value="TreeGrafter"/>
</dbReference>
<evidence type="ECO:0000256" key="1">
    <source>
        <dbReference type="ARBA" id="ARBA00022729"/>
    </source>
</evidence>
<dbReference type="SUPFAM" id="SSF53300">
    <property type="entry name" value="vWA-like"/>
    <property type="match status" value="1"/>
</dbReference>
<dbReference type="InterPro" id="IPR036465">
    <property type="entry name" value="vWFA_dom_sf"/>
</dbReference>
<protein>
    <submittedName>
        <fullName evidence="5">Uncharacterized protein</fullName>
    </submittedName>
</protein>
<feature type="compositionally biased region" description="Polar residues" evidence="2">
    <location>
        <begin position="341"/>
        <end position="350"/>
    </location>
</feature>
<dbReference type="PANTHER" id="PTHR45751:SF16">
    <property type="entry name" value="E3 UBIQUITIN-PROTEIN LIGASE RGLG4"/>
    <property type="match status" value="1"/>
</dbReference>
<keyword evidence="1" id="KW-0732">Signal</keyword>
<comment type="caution">
    <text evidence="5">The sequence shown here is derived from an EMBL/GenBank/DDBJ whole genome shotgun (WGS) entry which is preliminary data.</text>
</comment>
<organism evidence="5 6">
    <name type="scientific">Miscanthus lutarioriparius</name>
    <dbReference type="NCBI Taxonomy" id="422564"/>
    <lineage>
        <taxon>Eukaryota</taxon>
        <taxon>Viridiplantae</taxon>
        <taxon>Streptophyta</taxon>
        <taxon>Embryophyta</taxon>
        <taxon>Tracheophyta</taxon>
        <taxon>Spermatophyta</taxon>
        <taxon>Magnoliopsida</taxon>
        <taxon>Liliopsida</taxon>
        <taxon>Poales</taxon>
        <taxon>Poaceae</taxon>
        <taxon>PACMAD clade</taxon>
        <taxon>Panicoideae</taxon>
        <taxon>Andropogonodae</taxon>
        <taxon>Andropogoneae</taxon>
        <taxon>Saccharinae</taxon>
        <taxon>Miscanthus</taxon>
    </lineage>
</organism>
<evidence type="ECO:0000313" key="6">
    <source>
        <dbReference type="Proteomes" id="UP000604825"/>
    </source>
</evidence>
<feature type="domain" description="X8" evidence="4">
    <location>
        <begin position="422"/>
        <end position="506"/>
    </location>
</feature>
<dbReference type="Gene3D" id="1.20.58.1040">
    <property type="match status" value="1"/>
</dbReference>
<feature type="domain" description="VWFA" evidence="3">
    <location>
        <begin position="81"/>
        <end position="285"/>
    </location>
</feature>
<dbReference type="GO" id="GO:0016567">
    <property type="term" value="P:protein ubiquitination"/>
    <property type="evidence" value="ECO:0007669"/>
    <property type="project" value="TreeGrafter"/>
</dbReference>
<name>A0A811R9B1_9POAL</name>
<reference evidence="5" key="1">
    <citation type="submission" date="2020-10" db="EMBL/GenBank/DDBJ databases">
        <authorList>
            <person name="Han B."/>
            <person name="Lu T."/>
            <person name="Zhao Q."/>
            <person name="Huang X."/>
            <person name="Zhao Y."/>
        </authorList>
    </citation>
    <scope>NUCLEOTIDE SEQUENCE</scope>
</reference>